<proteinExistence type="predicted"/>
<evidence type="ECO:0000313" key="1">
    <source>
        <dbReference type="EMBL" id="CUV08143.1"/>
    </source>
</evidence>
<name>A0A160VCU9_9ZZZZ</name>
<accession>A0A160VCU9</accession>
<organism evidence="1">
    <name type="scientific">hydrothermal vent metagenome</name>
    <dbReference type="NCBI Taxonomy" id="652676"/>
    <lineage>
        <taxon>unclassified sequences</taxon>
        <taxon>metagenomes</taxon>
        <taxon>ecological metagenomes</taxon>
    </lineage>
</organism>
<gene>
    <name evidence="1" type="ORF">MGWOODY_Mmi1500</name>
</gene>
<dbReference type="AlphaFoldDB" id="A0A160VCU9"/>
<protein>
    <submittedName>
        <fullName evidence="1">Uncharacterized protein</fullName>
    </submittedName>
</protein>
<sequence length="47" mass="5612">MFLRDPSAYHGEKNKRPFFEGWYNKLVTDDDQSLAIIPGIYRSIFFK</sequence>
<dbReference type="EMBL" id="FAXC01000014">
    <property type="protein sequence ID" value="CUV08143.1"/>
    <property type="molecule type" value="Genomic_DNA"/>
</dbReference>
<reference evidence="1" key="1">
    <citation type="submission" date="2015-10" db="EMBL/GenBank/DDBJ databases">
        <authorList>
            <person name="Gilbert D.G."/>
        </authorList>
    </citation>
    <scope>NUCLEOTIDE SEQUENCE</scope>
</reference>